<keyword evidence="2" id="KW-1185">Reference proteome</keyword>
<protein>
    <submittedName>
        <fullName evidence="1">Uncharacterized protein</fullName>
    </submittedName>
</protein>
<organism evidence="1 2">
    <name type="scientific">Ixodes persulcatus</name>
    <name type="common">Taiga tick</name>
    <dbReference type="NCBI Taxonomy" id="34615"/>
    <lineage>
        <taxon>Eukaryota</taxon>
        <taxon>Metazoa</taxon>
        <taxon>Ecdysozoa</taxon>
        <taxon>Arthropoda</taxon>
        <taxon>Chelicerata</taxon>
        <taxon>Arachnida</taxon>
        <taxon>Acari</taxon>
        <taxon>Parasitiformes</taxon>
        <taxon>Ixodida</taxon>
        <taxon>Ixodoidea</taxon>
        <taxon>Ixodidae</taxon>
        <taxon>Ixodinae</taxon>
        <taxon>Ixodes</taxon>
    </lineage>
</organism>
<evidence type="ECO:0000313" key="1">
    <source>
        <dbReference type="EMBL" id="KAG0432370.1"/>
    </source>
</evidence>
<dbReference type="EMBL" id="JABSTQ010009160">
    <property type="protein sequence ID" value="KAG0432370.1"/>
    <property type="molecule type" value="Genomic_DNA"/>
</dbReference>
<proteinExistence type="predicted"/>
<name>A0AC60QHD9_IXOPE</name>
<comment type="caution">
    <text evidence="1">The sequence shown here is derived from an EMBL/GenBank/DDBJ whole genome shotgun (WGS) entry which is preliminary data.</text>
</comment>
<reference evidence="1 2" key="1">
    <citation type="journal article" date="2020" name="Cell">
        <title>Large-Scale Comparative Analyses of Tick Genomes Elucidate Their Genetic Diversity and Vector Capacities.</title>
        <authorList>
            <consortium name="Tick Genome and Microbiome Consortium (TIGMIC)"/>
            <person name="Jia N."/>
            <person name="Wang J."/>
            <person name="Shi W."/>
            <person name="Du L."/>
            <person name="Sun Y."/>
            <person name="Zhan W."/>
            <person name="Jiang J.F."/>
            <person name="Wang Q."/>
            <person name="Zhang B."/>
            <person name="Ji P."/>
            <person name="Bell-Sakyi L."/>
            <person name="Cui X.M."/>
            <person name="Yuan T.T."/>
            <person name="Jiang B.G."/>
            <person name="Yang W.F."/>
            <person name="Lam T.T."/>
            <person name="Chang Q.C."/>
            <person name="Ding S.J."/>
            <person name="Wang X.J."/>
            <person name="Zhu J.G."/>
            <person name="Ruan X.D."/>
            <person name="Zhao L."/>
            <person name="Wei J.T."/>
            <person name="Ye R.Z."/>
            <person name="Que T.C."/>
            <person name="Du C.H."/>
            <person name="Zhou Y.H."/>
            <person name="Cheng J.X."/>
            <person name="Dai P.F."/>
            <person name="Guo W.B."/>
            <person name="Han X.H."/>
            <person name="Huang E.J."/>
            <person name="Li L.F."/>
            <person name="Wei W."/>
            <person name="Gao Y.C."/>
            <person name="Liu J.Z."/>
            <person name="Shao H.Z."/>
            <person name="Wang X."/>
            <person name="Wang C.C."/>
            <person name="Yang T.C."/>
            <person name="Huo Q.B."/>
            <person name="Li W."/>
            <person name="Chen H.Y."/>
            <person name="Chen S.E."/>
            <person name="Zhou L.G."/>
            <person name="Ni X.B."/>
            <person name="Tian J.H."/>
            <person name="Sheng Y."/>
            <person name="Liu T."/>
            <person name="Pan Y.S."/>
            <person name="Xia L.Y."/>
            <person name="Li J."/>
            <person name="Zhao F."/>
            <person name="Cao W.C."/>
        </authorList>
    </citation>
    <scope>NUCLEOTIDE SEQUENCE [LARGE SCALE GENOMIC DNA]</scope>
    <source>
        <strain evidence="1">Iper-2018</strain>
    </source>
</reference>
<dbReference type="Proteomes" id="UP000805193">
    <property type="component" value="Unassembled WGS sequence"/>
</dbReference>
<evidence type="ECO:0000313" key="2">
    <source>
        <dbReference type="Proteomes" id="UP000805193"/>
    </source>
</evidence>
<gene>
    <name evidence="1" type="ORF">HPB47_020950</name>
</gene>
<accession>A0AC60QHD9</accession>
<sequence>MVLGCPKHPKLQDAARLQNRLNSWETAIRASDAEGCSSLCRCVGELALGLRGLEVGALPLAGGLAIQAIRASQGSIGSSAWGADASRWPSCFFGRAHRVLGLEALTLAKGLAVEAILGFSGLGGLGR</sequence>